<dbReference type="Pfam" id="PF01156">
    <property type="entry name" value="IU_nuc_hydro"/>
    <property type="match status" value="1"/>
</dbReference>
<reference evidence="3" key="3">
    <citation type="submission" date="2025-05" db="UniProtKB">
        <authorList>
            <consortium name="EnsemblMetazoa"/>
        </authorList>
    </citation>
    <scope>IDENTIFICATION</scope>
</reference>
<gene>
    <name evidence="5" type="primary">LOC108050613</name>
    <name evidence="3" type="synonym">108050613</name>
</gene>
<comment type="similarity">
    <text evidence="1">Belongs to the IUNH family.</text>
</comment>
<dbReference type="AlphaFoldDB" id="A0A6P4FCN8"/>
<dbReference type="InterPro" id="IPR052775">
    <property type="entry name" value="IUN_hydrolase"/>
</dbReference>
<dbReference type="GO" id="GO:0016799">
    <property type="term" value="F:hydrolase activity, hydrolyzing N-glycosyl compounds"/>
    <property type="evidence" value="ECO:0007669"/>
    <property type="project" value="InterPro"/>
</dbReference>
<evidence type="ECO:0000259" key="2">
    <source>
        <dbReference type="Pfam" id="PF01156"/>
    </source>
</evidence>
<reference evidence="4" key="1">
    <citation type="journal article" date="2021" name="Elife">
        <title>Highly contiguous assemblies of 101 drosophilid genomes.</title>
        <authorList>
            <person name="Kim B.Y."/>
            <person name="Wang J.R."/>
            <person name="Miller D.E."/>
            <person name="Barmina O."/>
            <person name="Delaney E."/>
            <person name="Thompson A."/>
            <person name="Comeault A.A."/>
            <person name="Peede D."/>
            <person name="D'Agostino E.R."/>
            <person name="Pelaez J."/>
            <person name="Aguilar J.M."/>
            <person name="Haji D."/>
            <person name="Matsunaga T."/>
            <person name="Armstrong E.E."/>
            <person name="Zych M."/>
            <person name="Ogawa Y."/>
            <person name="Stamenkovic-Radak M."/>
            <person name="Jelic M."/>
            <person name="Veselinovic M.S."/>
            <person name="Tanaskovic M."/>
            <person name="Eric P."/>
            <person name="Gao J.J."/>
            <person name="Katoh T.K."/>
            <person name="Toda M.J."/>
            <person name="Watabe H."/>
            <person name="Watada M."/>
            <person name="Davis J.S."/>
            <person name="Moyle L.C."/>
            <person name="Manoli G."/>
            <person name="Bertolini E."/>
            <person name="Kostal V."/>
            <person name="Hawley R.S."/>
            <person name="Takahashi A."/>
            <person name="Jones C.D."/>
            <person name="Price D.K."/>
            <person name="Whiteman N."/>
            <person name="Kopp A."/>
            <person name="Matute D.R."/>
            <person name="Petrov D.A."/>
        </authorList>
    </citation>
    <scope>NUCLEOTIDE SEQUENCE [LARGE SCALE GENOMIC DNA]</scope>
</reference>
<keyword evidence="4" id="KW-1185">Reference proteome</keyword>
<dbReference type="EnsemblMetazoa" id="XM_017132378.2">
    <property type="protein sequence ID" value="XP_016987867.1"/>
    <property type="gene ID" value="LOC108050613"/>
</dbReference>
<dbReference type="PANTHER" id="PTHR46190">
    <property type="entry name" value="SI:CH211-201H21.5-RELATED"/>
    <property type="match status" value="1"/>
</dbReference>
<evidence type="ECO:0000313" key="3">
    <source>
        <dbReference type="EnsemblMetazoa" id="XP_016987867.1"/>
    </source>
</evidence>
<accession>A0A6P4FCN8</accession>
<name>A0A6P4FCN8_DRORH</name>
<proteinExistence type="inferred from homology"/>
<dbReference type="Proteomes" id="UP001652680">
    <property type="component" value="Unassembled WGS sequence"/>
</dbReference>
<dbReference type="OrthoDB" id="432381at2759"/>
<dbReference type="Gene3D" id="3.90.245.10">
    <property type="entry name" value="Ribonucleoside hydrolase-like"/>
    <property type="match status" value="1"/>
</dbReference>
<reference evidence="5" key="2">
    <citation type="submission" date="2025-04" db="UniProtKB">
        <authorList>
            <consortium name="RefSeq"/>
        </authorList>
    </citation>
    <scope>IDENTIFICATION</scope>
</reference>
<dbReference type="CDD" id="cd02649">
    <property type="entry name" value="nuc_hydro_CeIAG"/>
    <property type="match status" value="1"/>
</dbReference>
<dbReference type="RefSeq" id="XP_016987867.1">
    <property type="nucleotide sequence ID" value="XM_017132378.1"/>
</dbReference>
<dbReference type="SUPFAM" id="SSF53590">
    <property type="entry name" value="Nucleoside hydrolase"/>
    <property type="match status" value="1"/>
</dbReference>
<evidence type="ECO:0000313" key="4">
    <source>
        <dbReference type="Proteomes" id="UP001652680"/>
    </source>
</evidence>
<evidence type="ECO:0000313" key="5">
    <source>
        <dbReference type="RefSeq" id="XP_016987867.1"/>
    </source>
</evidence>
<dbReference type="OMA" id="ARSPEYE"/>
<protein>
    <submittedName>
        <fullName evidence="5">Pyrimidine-specific ribonucleoside hydrolase RihA</fullName>
    </submittedName>
</protein>
<organism evidence="5">
    <name type="scientific">Drosophila rhopaloa</name>
    <name type="common">Fruit fly</name>
    <dbReference type="NCBI Taxonomy" id="1041015"/>
    <lineage>
        <taxon>Eukaryota</taxon>
        <taxon>Metazoa</taxon>
        <taxon>Ecdysozoa</taxon>
        <taxon>Arthropoda</taxon>
        <taxon>Hexapoda</taxon>
        <taxon>Insecta</taxon>
        <taxon>Pterygota</taxon>
        <taxon>Neoptera</taxon>
        <taxon>Endopterygota</taxon>
        <taxon>Diptera</taxon>
        <taxon>Brachycera</taxon>
        <taxon>Muscomorpha</taxon>
        <taxon>Ephydroidea</taxon>
        <taxon>Drosophilidae</taxon>
        <taxon>Drosophila</taxon>
        <taxon>Sophophora</taxon>
    </lineage>
</organism>
<dbReference type="InterPro" id="IPR001910">
    <property type="entry name" value="Inosine/uridine_hydrolase_dom"/>
</dbReference>
<dbReference type="PANTHER" id="PTHR46190:SF1">
    <property type="entry name" value="SI:CH211-201H21.5"/>
    <property type="match status" value="1"/>
</dbReference>
<feature type="domain" description="Inosine/uridine-preferring nucleoside hydrolase" evidence="2">
    <location>
        <begin position="12"/>
        <end position="324"/>
    </location>
</feature>
<sequence>MDNESSSLERLVVFDCDIGSDDAWALAMLLRGEELSLPEGKRYKLVAITCVQGNTDVENGAQNALRILKLLERRDVPVFKGCENPIVPRTWLDTSPFHGIDGFKDVGNYPDVKDLQGQLQQEHAVNAMYRLAGLHPKQVDFLLCGPLTNFVNCINLYGNDFLEKIGEVHIMGGNIYGRGNVMKCAEFNFMMDPEAAHTTLERLKEPAVILPWEPCIAEDFILTLDWRLNVLGSADHPFVELMTRVQRAIMVPGGFPDAALAAAYLFPKAIIAEQLEYHATVELSGVHTRGQMVLDHLRGRRVDSIHGKKTNVRIITHLNREPFRTVLSWTGFLPQTDISKLCEQEHTNVSNPLKSLHNV</sequence>
<dbReference type="InterPro" id="IPR036452">
    <property type="entry name" value="Ribo_hydro-like"/>
</dbReference>
<evidence type="ECO:0000256" key="1">
    <source>
        <dbReference type="ARBA" id="ARBA00009176"/>
    </source>
</evidence>
<keyword evidence="5" id="KW-0378">Hydrolase</keyword>
<dbReference type="GeneID" id="108050613"/>